<dbReference type="Proteomes" id="UP000254879">
    <property type="component" value="Unassembled WGS sequence"/>
</dbReference>
<feature type="coiled-coil region" evidence="1">
    <location>
        <begin position="369"/>
        <end position="413"/>
    </location>
</feature>
<dbReference type="AlphaFoldDB" id="A0A378MF04"/>
<evidence type="ECO:0000313" key="4">
    <source>
        <dbReference type="EMBL" id="STY44103.1"/>
    </source>
</evidence>
<reference evidence="4 5" key="1">
    <citation type="submission" date="2018-06" db="EMBL/GenBank/DDBJ databases">
        <authorList>
            <consortium name="Pathogen Informatics"/>
            <person name="Doyle S."/>
        </authorList>
    </citation>
    <scope>NUCLEOTIDE SEQUENCE [LARGE SCALE GENOMIC DNA]</scope>
    <source>
        <strain evidence="5">NCTC 10815</strain>
    </source>
</reference>
<dbReference type="EMBL" id="UGPG01000001">
    <property type="protein sequence ID" value="STY44103.1"/>
    <property type="molecule type" value="Genomic_DNA"/>
</dbReference>
<evidence type="ECO:0000256" key="1">
    <source>
        <dbReference type="SAM" id="Coils"/>
    </source>
</evidence>
<evidence type="ECO:0000259" key="3">
    <source>
        <dbReference type="Pfam" id="PF13514"/>
    </source>
</evidence>
<name>A0A378MF04_LISGR</name>
<dbReference type="PANTHER" id="PTHR41259">
    <property type="entry name" value="DOUBLE-STRAND BREAK REPAIR RAD50 ATPASE, PUTATIVE-RELATED"/>
    <property type="match status" value="1"/>
</dbReference>
<accession>A0A378MF04</accession>
<dbReference type="InterPro" id="IPR027417">
    <property type="entry name" value="P-loop_NTPase"/>
</dbReference>
<feature type="transmembrane region" description="Helical" evidence="2">
    <location>
        <begin position="443"/>
        <end position="460"/>
    </location>
</feature>
<keyword evidence="2" id="KW-0472">Membrane</keyword>
<feature type="transmembrane region" description="Helical" evidence="2">
    <location>
        <begin position="466"/>
        <end position="482"/>
    </location>
</feature>
<dbReference type="Pfam" id="PF13514">
    <property type="entry name" value="AAA_27"/>
    <property type="match status" value="1"/>
</dbReference>
<keyword evidence="1" id="KW-0175">Coiled coil</keyword>
<sequence>MKITAIDIIGYGKWIDAHFHDLQAMQLFYGANEAGKSTIMAFIHSILFGFPTRQQSTPRMEPKTGGAYGGRLTLTDTALGTVTIERLKGKATGDVTLYLEDGSIHGEAKWNELLGEMDRATYEAIFSFDIHALQNIQQWKQADFERYLLATSMTGSDLLLKAIEKLQKELDKRFKPSGRNPLINKQLETVKAANSRFEEAKAHNTNYETLYKEKEELEEAQQINLNRQKTLRLEHDQKQDWLDYWESYQEWANLAKYLADKERVAFPTDGIVRLEHLNSRLTENKNKHIQLQERYQQLKKQTEKMDYSFFANKQDEITAITETYPLYQENLQRLAALQKELADIDHLLEEQAFEVDQELLLRNWQPIYMQQIEEEELALQSNQQRLEQITYFMEEEAHKQNQLQQQIDHLEAEMWSRQQFQAAEEQQQKRQPSRAVKPNRNRLFLPLLAVGITGILAIFLPSKWMLALFGLAVLLAAGWLLNKRQPISQAFDQSELAELMEQRHKRQTWQEVLTQLDASQAKTEIWREESQQRFAENEQRRERIHATLQKLGIAAEAVNQKYYPFFIKLETSVRQIKQKQQLQSDSQAIHEEIQTWRERCVALKPPFQTTTFEELVTLLKQGMREYQNAIASVTKQEDKLEQVEAELELIRRDAASLQAEKEALLEKAGVVEDEAFRKRHQEAEEIEKNKARKHFLEMQSDQNVREALQAYASKETLKAELLEIEAELAQISHAQEKSHAEYARVNHEIQSLEAGGTFAALMQEFYTEKSLLQSQVKEWMTIRLSLEILKRTLERLQADKLPKALELASRYFKKLTKGHYVHVRFANNRLQVETSDQVFFFPEELSQATKEQLYLAVRFAFIDILHSKYPLPIIIDDSFVNFDKERLAEMMDLLKMRQGKNQVLMFSCHETSSDYFSSMERVVLY</sequence>
<feature type="coiled-coil region" evidence="1">
    <location>
        <begin position="274"/>
        <end position="301"/>
    </location>
</feature>
<dbReference type="PANTHER" id="PTHR41259:SF1">
    <property type="entry name" value="DOUBLE-STRAND BREAK REPAIR RAD50 ATPASE, PUTATIVE-RELATED"/>
    <property type="match status" value="1"/>
</dbReference>
<feature type="domain" description="YhaN AAA" evidence="3">
    <location>
        <begin position="1"/>
        <end position="205"/>
    </location>
</feature>
<keyword evidence="2" id="KW-0812">Transmembrane</keyword>
<gene>
    <name evidence="4" type="ORF">NCTC10815_01422</name>
</gene>
<dbReference type="RefSeq" id="WP_115345848.1">
    <property type="nucleotide sequence ID" value="NZ_UGPG01000001.1"/>
</dbReference>
<dbReference type="SUPFAM" id="SSF52540">
    <property type="entry name" value="P-loop containing nucleoside triphosphate hydrolases"/>
    <property type="match status" value="1"/>
</dbReference>
<feature type="coiled-coil region" evidence="1">
    <location>
        <begin position="623"/>
        <end position="674"/>
    </location>
</feature>
<dbReference type="InterPro" id="IPR038734">
    <property type="entry name" value="YhaN_AAA"/>
</dbReference>
<proteinExistence type="predicted"/>
<evidence type="ECO:0000313" key="5">
    <source>
        <dbReference type="Proteomes" id="UP000254879"/>
    </source>
</evidence>
<dbReference type="Gene3D" id="3.40.50.300">
    <property type="entry name" value="P-loop containing nucleotide triphosphate hydrolases"/>
    <property type="match status" value="2"/>
</dbReference>
<keyword evidence="2" id="KW-1133">Transmembrane helix</keyword>
<organism evidence="4 5">
    <name type="scientific">Listeria grayi</name>
    <name type="common">Listeria murrayi</name>
    <dbReference type="NCBI Taxonomy" id="1641"/>
    <lineage>
        <taxon>Bacteria</taxon>
        <taxon>Bacillati</taxon>
        <taxon>Bacillota</taxon>
        <taxon>Bacilli</taxon>
        <taxon>Bacillales</taxon>
        <taxon>Listeriaceae</taxon>
        <taxon>Listeria</taxon>
    </lineage>
</organism>
<protein>
    <submittedName>
        <fullName evidence="4">Uncharacterized conserved protein</fullName>
    </submittedName>
</protein>
<evidence type="ECO:0000256" key="2">
    <source>
        <dbReference type="SAM" id="Phobius"/>
    </source>
</evidence>